<protein>
    <recommendedName>
        <fullName evidence="1">MABP domain-containing protein</fullName>
    </recommendedName>
</protein>
<evidence type="ECO:0000313" key="2">
    <source>
        <dbReference type="EMBL" id="KAK9963816.1"/>
    </source>
</evidence>
<evidence type="ECO:0000313" key="3">
    <source>
        <dbReference type="Proteomes" id="UP001479290"/>
    </source>
</evidence>
<reference evidence="2 3" key="1">
    <citation type="submission" date="2024-05" db="EMBL/GenBank/DDBJ databases">
        <title>A high-quality chromosomal-level genome assembly of Topmouth culter (Culter alburnus).</title>
        <authorList>
            <person name="Zhao H."/>
        </authorList>
    </citation>
    <scope>NUCLEOTIDE SEQUENCE [LARGE SCALE GENOMIC DNA]</scope>
    <source>
        <strain evidence="2">CATC2023</strain>
        <tissue evidence="2">Muscle</tissue>
    </source>
</reference>
<dbReference type="PROSITE" id="PS51498">
    <property type="entry name" value="MABP"/>
    <property type="match status" value="1"/>
</dbReference>
<dbReference type="Proteomes" id="UP001479290">
    <property type="component" value="Unassembled WGS sequence"/>
</dbReference>
<feature type="domain" description="MABP" evidence="1">
    <location>
        <begin position="105"/>
        <end position="250"/>
    </location>
</feature>
<dbReference type="EMBL" id="JAWDJR010000014">
    <property type="protein sequence ID" value="KAK9963816.1"/>
    <property type="molecule type" value="Genomic_DNA"/>
</dbReference>
<comment type="caution">
    <text evidence="2">The sequence shown here is derived from an EMBL/GenBank/DDBJ whole genome shotgun (WGS) entry which is preliminary data.</text>
</comment>
<keyword evidence="3" id="KW-1185">Reference proteome</keyword>
<name>A0AAW1ZR84_CULAL</name>
<evidence type="ECO:0000259" key="1">
    <source>
        <dbReference type="PROSITE" id="PS51498"/>
    </source>
</evidence>
<gene>
    <name evidence="2" type="ORF">ABG768_006978</name>
</gene>
<proteinExistence type="predicted"/>
<organism evidence="2 3">
    <name type="scientific">Culter alburnus</name>
    <name type="common">Topmouth culter</name>
    <dbReference type="NCBI Taxonomy" id="194366"/>
    <lineage>
        <taxon>Eukaryota</taxon>
        <taxon>Metazoa</taxon>
        <taxon>Chordata</taxon>
        <taxon>Craniata</taxon>
        <taxon>Vertebrata</taxon>
        <taxon>Euteleostomi</taxon>
        <taxon>Actinopterygii</taxon>
        <taxon>Neopterygii</taxon>
        <taxon>Teleostei</taxon>
        <taxon>Ostariophysi</taxon>
        <taxon>Cypriniformes</taxon>
        <taxon>Xenocyprididae</taxon>
        <taxon>Xenocypridinae</taxon>
        <taxon>Culter</taxon>
    </lineage>
</organism>
<dbReference type="GO" id="GO:0005737">
    <property type="term" value="C:cytoplasm"/>
    <property type="evidence" value="ECO:0007669"/>
    <property type="project" value="UniProtKB-ARBA"/>
</dbReference>
<dbReference type="InterPro" id="IPR023341">
    <property type="entry name" value="MABP"/>
</dbReference>
<dbReference type="AlphaFoldDB" id="A0AAW1ZR84"/>
<dbReference type="Gene3D" id="2.100.10.50">
    <property type="match status" value="2"/>
</dbReference>
<sequence>MASGKQITTLNVSTCKEEEEILAAQGYQFINVNLNEGARGNQIFLWYKKESGKSPVTRIEFSFNEQMKSGLADAGYEQVKKDLNAGVSDADNIFLWYFYGSTEYDMPIVDLKVTKGAKEEPVLLKDGWERLGCDLNRNAGGNYIYLWMKREKTSYIQEITATVDFTNDKQMFDEGFTRVCEDTNRNAGGNYVFLWYRRTTDKKQALTALDVSTSHQEEEKLQKEGYKVINVDLNKGTGGNVVYLWHKKEGDQSIQAMALLINRDAWIEYQKAGCNFINGNLNEGNGGWEMHIAYK</sequence>
<accession>A0AAW1ZR84</accession>